<dbReference type="Gene3D" id="6.10.340.10">
    <property type="match status" value="1"/>
</dbReference>
<dbReference type="GO" id="GO:0007165">
    <property type="term" value="P:signal transduction"/>
    <property type="evidence" value="ECO:0007669"/>
    <property type="project" value="InterPro"/>
</dbReference>
<dbReference type="GO" id="GO:0016020">
    <property type="term" value="C:membrane"/>
    <property type="evidence" value="ECO:0007669"/>
    <property type="project" value="InterPro"/>
</dbReference>
<dbReference type="EMBL" id="BARV01033491">
    <property type="protein sequence ID" value="GAI50845.1"/>
    <property type="molecule type" value="Genomic_DNA"/>
</dbReference>
<feature type="non-terminal residue" evidence="4">
    <location>
        <position position="1"/>
    </location>
</feature>
<feature type="transmembrane region" description="Helical" evidence="2">
    <location>
        <begin position="152"/>
        <end position="176"/>
    </location>
</feature>
<dbReference type="SUPFAM" id="SSF158472">
    <property type="entry name" value="HAMP domain-like"/>
    <property type="match status" value="1"/>
</dbReference>
<dbReference type="Pfam" id="PF00672">
    <property type="entry name" value="HAMP"/>
    <property type="match status" value="1"/>
</dbReference>
<keyword evidence="2" id="KW-1133">Transmembrane helix</keyword>
<dbReference type="AlphaFoldDB" id="X1QIK0"/>
<evidence type="ECO:0000259" key="3">
    <source>
        <dbReference type="PROSITE" id="PS50885"/>
    </source>
</evidence>
<evidence type="ECO:0000313" key="4">
    <source>
        <dbReference type="EMBL" id="GAI50845.1"/>
    </source>
</evidence>
<dbReference type="SMART" id="SM00304">
    <property type="entry name" value="HAMP"/>
    <property type="match status" value="1"/>
</dbReference>
<keyword evidence="2" id="KW-0812">Transmembrane</keyword>
<accession>X1QIK0</accession>
<reference evidence="4" key="1">
    <citation type="journal article" date="2014" name="Front. Microbiol.">
        <title>High frequency of phylogenetically diverse reductive dehalogenase-homologous genes in deep subseafloor sedimentary metagenomes.</title>
        <authorList>
            <person name="Kawai M."/>
            <person name="Futagami T."/>
            <person name="Toyoda A."/>
            <person name="Takaki Y."/>
            <person name="Nishi S."/>
            <person name="Hori S."/>
            <person name="Arai W."/>
            <person name="Tsubouchi T."/>
            <person name="Morono Y."/>
            <person name="Uchiyama I."/>
            <person name="Ito T."/>
            <person name="Fujiyama A."/>
            <person name="Inagaki F."/>
            <person name="Takami H."/>
        </authorList>
    </citation>
    <scope>NUCLEOTIDE SEQUENCE</scope>
    <source>
        <strain evidence="4">Expedition CK06-06</strain>
    </source>
</reference>
<dbReference type="PANTHER" id="PTHR32089:SF112">
    <property type="entry name" value="LYSOZYME-LIKE PROTEIN-RELATED"/>
    <property type="match status" value="1"/>
</dbReference>
<feature type="coiled-coil region" evidence="1">
    <location>
        <begin position="132"/>
        <end position="159"/>
    </location>
</feature>
<name>X1QIK0_9ZZZZ</name>
<proteinExistence type="predicted"/>
<dbReference type="InterPro" id="IPR003660">
    <property type="entry name" value="HAMP_dom"/>
</dbReference>
<evidence type="ECO:0000256" key="1">
    <source>
        <dbReference type="SAM" id="Coils"/>
    </source>
</evidence>
<gene>
    <name evidence="4" type="ORF">S06H3_52637</name>
</gene>
<keyword evidence="2" id="KW-0472">Membrane</keyword>
<dbReference type="PANTHER" id="PTHR32089">
    <property type="entry name" value="METHYL-ACCEPTING CHEMOTAXIS PROTEIN MCPB"/>
    <property type="match status" value="1"/>
</dbReference>
<dbReference type="PROSITE" id="PS50885">
    <property type="entry name" value="HAMP"/>
    <property type="match status" value="1"/>
</dbReference>
<feature type="non-terminal residue" evidence="4">
    <location>
        <position position="247"/>
    </location>
</feature>
<sequence>VALVSMVLVTSGRMAEENKKHQLLMDTYKSISELDIVTYDYLLHREERMEHQWNIKHDSLREILDGLAEEEGLKSIRADYATLGTLFSQVTENYRERQEYIQEGASQEKIDAITGLEERLVAQLLITSQSLITDASRLAEEAQAEAAEAQRLAANLTVILMVILAITVTTSSLLVARSISKPLDELTRGAEIIGKGDLEHKVAVKSKDELGQLAAAFNEMTGSLKEITTSRDELDREVTVRKQAEED</sequence>
<keyword evidence="1" id="KW-0175">Coiled coil</keyword>
<organism evidence="4">
    <name type="scientific">marine sediment metagenome</name>
    <dbReference type="NCBI Taxonomy" id="412755"/>
    <lineage>
        <taxon>unclassified sequences</taxon>
        <taxon>metagenomes</taxon>
        <taxon>ecological metagenomes</taxon>
    </lineage>
</organism>
<dbReference type="CDD" id="cd06225">
    <property type="entry name" value="HAMP"/>
    <property type="match status" value="1"/>
</dbReference>
<feature type="domain" description="HAMP" evidence="3">
    <location>
        <begin position="177"/>
        <end position="229"/>
    </location>
</feature>
<comment type="caution">
    <text evidence="4">The sequence shown here is derived from an EMBL/GenBank/DDBJ whole genome shotgun (WGS) entry which is preliminary data.</text>
</comment>
<evidence type="ECO:0000256" key="2">
    <source>
        <dbReference type="SAM" id="Phobius"/>
    </source>
</evidence>
<protein>
    <recommendedName>
        <fullName evidence="3">HAMP domain-containing protein</fullName>
    </recommendedName>
</protein>